<organism evidence="1 2">
    <name type="scientific">Staphylococcus phage vB_SscM-1</name>
    <dbReference type="NCBI Taxonomy" id="1868844"/>
    <lineage>
        <taxon>Viruses</taxon>
        <taxon>Duplodnaviria</taxon>
        <taxon>Heunggongvirae</taxon>
        <taxon>Uroviricota</taxon>
        <taxon>Caudoviricetes</taxon>
        <taxon>Herelleviridae</taxon>
        <taxon>Twortvirinae</taxon>
        <taxon>Sciuriunavirus</taxon>
        <taxon>Sciuriunavirus SscM1</taxon>
    </lineage>
</organism>
<proteinExistence type="predicted"/>
<accession>A0A1X9IA70</accession>
<protein>
    <recommendedName>
        <fullName evidence="3">Homing endonuclease</fullName>
    </recommendedName>
</protein>
<reference evidence="2" key="1">
    <citation type="submission" date="2016-04" db="EMBL/GenBank/DDBJ databases">
        <authorList>
            <person name="Gasior T."/>
        </authorList>
    </citation>
    <scope>NUCLEOTIDE SEQUENCE [LARGE SCALE GENOMIC DNA]</scope>
</reference>
<evidence type="ECO:0008006" key="3">
    <source>
        <dbReference type="Google" id="ProtNLM"/>
    </source>
</evidence>
<dbReference type="InterPro" id="IPR036388">
    <property type="entry name" value="WH-like_DNA-bd_sf"/>
</dbReference>
<dbReference type="Gene3D" id="1.10.10.10">
    <property type="entry name" value="Winged helix-like DNA-binding domain superfamily/Winged helix DNA-binding domain"/>
    <property type="match status" value="1"/>
</dbReference>
<name>A0A1X9IA70_9CAUD</name>
<keyword evidence="2" id="KW-1185">Reference proteome</keyword>
<evidence type="ECO:0000313" key="2">
    <source>
        <dbReference type="Proteomes" id="UP000224459"/>
    </source>
</evidence>
<gene>
    <name evidence="1" type="ORF">vB_SscM-1_195</name>
</gene>
<dbReference type="Proteomes" id="UP000224459">
    <property type="component" value="Segment"/>
</dbReference>
<dbReference type="Gene3D" id="1.10.10.60">
    <property type="entry name" value="Homeodomain-like"/>
    <property type="match status" value="1"/>
</dbReference>
<sequence>MKTEYKYQVGEVVNETLRIISQTRTLPNKRNKTNKAYEVQSLVYPDAPTYISSESTLKRGCGCSYNYGKRVYAGNSLYSVEHIRPYLIDIKEAKKIAKSSTKKINFKCSQCNIVKKMAPYTLIKHGIMCPKCSKGTSYPELFMMAYLEVKGIEYEYQKVFDDLPNRRFDFYLPKENVVIETHGVQHYSNSSAWNNLSTTTQSDKEKQEYCRANNISYIEIDARKSNFKFIKDSVTDSNLSNINSKENELILKHIENNKRYCTKEIVKLYKEGRSTIEIAKIYSISYTTVNNILLRNDITIRSAKQVRSKPVRCVNINKIFNSISEACVELNISNSVRSNISRVCKGNGNYAGKHPVTGEKLKWEYVD</sequence>
<dbReference type="EMBL" id="KX171212">
    <property type="protein sequence ID" value="ANT44859.1"/>
    <property type="molecule type" value="Genomic_DNA"/>
</dbReference>
<dbReference type="Gene3D" id="3.40.960.10">
    <property type="entry name" value="VSR Endonuclease"/>
    <property type="match status" value="1"/>
</dbReference>
<evidence type="ECO:0000313" key="1">
    <source>
        <dbReference type="EMBL" id="ANT44859.1"/>
    </source>
</evidence>